<accession>A0ACC1LJL1</accession>
<sequence>MGFGVPMLPPRASTYYWPFNPFGATGNIPSGKAYPAVAGDMDIDAGDSLDVSQPILSRGMEVDDEGFFEGHTSRADYIPDTDTGSEEYMDWDSDGDTMIGSNSTASPSLAASPSLDPVSHLDADDNPAASYGASGGIGWVGWFFPGTGANSSVGPWSGAHMDLDTDSKPATGPSSGVYMHWTADSNAGDGVHSAAHFGSTTGLNFNAVHNTSADSSWTGGYIQATSAYPSVYFNQATDLSSSKHMDLDTDSKPPAVPSSGEYTLHDVNSGHSNGSDSLGCSGSTNGLNSDGGFNPSASSNCATGTSGVDQASSSCPPLYCSADPGSDSDSSDDERDMYESTGPGPKSVSRHKSDKHPKLIPGYRWALLSKAKRRALLANSIPDTDPGVADIVDRAAALRVSHGSELASGSDVHDIVNRAA</sequence>
<name>A0ACC1LJL1_9FUNG</name>
<protein>
    <submittedName>
        <fullName evidence="1">Uncharacterized protein</fullName>
    </submittedName>
</protein>
<dbReference type="Proteomes" id="UP001140096">
    <property type="component" value="Unassembled WGS sequence"/>
</dbReference>
<proteinExistence type="predicted"/>
<organism evidence="1 2">
    <name type="scientific">Coemansia furcata</name>
    <dbReference type="NCBI Taxonomy" id="417177"/>
    <lineage>
        <taxon>Eukaryota</taxon>
        <taxon>Fungi</taxon>
        <taxon>Fungi incertae sedis</taxon>
        <taxon>Zoopagomycota</taxon>
        <taxon>Kickxellomycotina</taxon>
        <taxon>Kickxellomycetes</taxon>
        <taxon>Kickxellales</taxon>
        <taxon>Kickxellaceae</taxon>
        <taxon>Coemansia</taxon>
    </lineage>
</organism>
<evidence type="ECO:0000313" key="2">
    <source>
        <dbReference type="Proteomes" id="UP001140096"/>
    </source>
</evidence>
<reference evidence="1" key="1">
    <citation type="submission" date="2022-07" db="EMBL/GenBank/DDBJ databases">
        <title>Phylogenomic reconstructions and comparative analyses of Kickxellomycotina fungi.</title>
        <authorList>
            <person name="Reynolds N.K."/>
            <person name="Stajich J.E."/>
            <person name="Barry K."/>
            <person name="Grigoriev I.V."/>
            <person name="Crous P."/>
            <person name="Smith M.E."/>
        </authorList>
    </citation>
    <scope>NUCLEOTIDE SEQUENCE</scope>
    <source>
        <strain evidence="1">CBS 102833</strain>
    </source>
</reference>
<gene>
    <name evidence="1" type="ORF">H4S07_003069</name>
</gene>
<dbReference type="EMBL" id="JANBUP010000908">
    <property type="protein sequence ID" value="KAJ2809768.1"/>
    <property type="molecule type" value="Genomic_DNA"/>
</dbReference>
<evidence type="ECO:0000313" key="1">
    <source>
        <dbReference type="EMBL" id="KAJ2809768.1"/>
    </source>
</evidence>
<keyword evidence="2" id="KW-1185">Reference proteome</keyword>
<comment type="caution">
    <text evidence="1">The sequence shown here is derived from an EMBL/GenBank/DDBJ whole genome shotgun (WGS) entry which is preliminary data.</text>
</comment>
<feature type="non-terminal residue" evidence="1">
    <location>
        <position position="420"/>
    </location>
</feature>